<evidence type="ECO:0000313" key="5">
    <source>
        <dbReference type="EMBL" id="MFC4833921.1"/>
    </source>
</evidence>
<comment type="caution">
    <text evidence="5">The sequence shown here is derived from an EMBL/GenBank/DDBJ whole genome shotgun (WGS) entry which is preliminary data.</text>
</comment>
<dbReference type="RefSeq" id="WP_274188348.1">
    <property type="nucleotide sequence ID" value="NZ_BAABHN010000036.1"/>
</dbReference>
<dbReference type="PROSITE" id="PS00622">
    <property type="entry name" value="HTH_LUXR_1"/>
    <property type="match status" value="1"/>
</dbReference>
<dbReference type="InterPro" id="IPR016032">
    <property type="entry name" value="Sig_transdc_resp-reg_C-effctor"/>
</dbReference>
<dbReference type="Gene3D" id="1.10.10.10">
    <property type="entry name" value="Winged helix-like DNA-binding domain superfamily/Winged helix DNA-binding domain"/>
    <property type="match status" value="1"/>
</dbReference>
<reference evidence="6" key="1">
    <citation type="journal article" date="2019" name="Int. J. Syst. Evol. Microbiol.">
        <title>The Global Catalogue of Microorganisms (GCM) 10K type strain sequencing project: providing services to taxonomists for standard genome sequencing and annotation.</title>
        <authorList>
            <consortium name="The Broad Institute Genomics Platform"/>
            <consortium name="The Broad Institute Genome Sequencing Center for Infectious Disease"/>
            <person name="Wu L."/>
            <person name="Ma J."/>
        </authorList>
    </citation>
    <scope>NUCLEOTIDE SEQUENCE [LARGE SCALE GENOMIC DNA]</scope>
    <source>
        <strain evidence="6">CCUG 50347</strain>
    </source>
</reference>
<dbReference type="InterPro" id="IPR000792">
    <property type="entry name" value="Tscrpt_reg_LuxR_C"/>
</dbReference>
<dbReference type="InterPro" id="IPR001789">
    <property type="entry name" value="Sig_transdc_resp-reg_receiver"/>
</dbReference>
<dbReference type="InterPro" id="IPR036388">
    <property type="entry name" value="WH-like_DNA-bd_sf"/>
</dbReference>
<dbReference type="EMBL" id="JBHSIM010000036">
    <property type="protein sequence ID" value="MFC4833921.1"/>
    <property type="molecule type" value="Genomic_DNA"/>
</dbReference>
<dbReference type="SMART" id="SM00448">
    <property type="entry name" value="REC"/>
    <property type="match status" value="1"/>
</dbReference>
<accession>A0ABV9RI71</accession>
<feature type="domain" description="Response regulatory" evidence="4">
    <location>
        <begin position="16"/>
        <end position="136"/>
    </location>
</feature>
<evidence type="ECO:0000313" key="6">
    <source>
        <dbReference type="Proteomes" id="UP001595909"/>
    </source>
</evidence>
<evidence type="ECO:0000259" key="4">
    <source>
        <dbReference type="PROSITE" id="PS50110"/>
    </source>
</evidence>
<dbReference type="PROSITE" id="PS50110">
    <property type="entry name" value="RESPONSE_REGULATORY"/>
    <property type="match status" value="1"/>
</dbReference>
<dbReference type="Gene3D" id="3.40.50.2300">
    <property type="match status" value="1"/>
</dbReference>
<keyword evidence="1" id="KW-0238">DNA-binding</keyword>
<evidence type="ECO:0000256" key="2">
    <source>
        <dbReference type="PROSITE-ProRule" id="PRU00169"/>
    </source>
</evidence>
<dbReference type="SUPFAM" id="SSF46894">
    <property type="entry name" value="C-terminal effector domain of the bipartite response regulators"/>
    <property type="match status" value="1"/>
</dbReference>
<dbReference type="SUPFAM" id="SSF52172">
    <property type="entry name" value="CheY-like"/>
    <property type="match status" value="1"/>
</dbReference>
<evidence type="ECO:0000259" key="3">
    <source>
        <dbReference type="PROSITE" id="PS50043"/>
    </source>
</evidence>
<name>A0ABV9RI71_9PSEU</name>
<gene>
    <name evidence="5" type="ORF">ACFPEL_16020</name>
</gene>
<feature type="domain" description="HTH luxR-type" evidence="3">
    <location>
        <begin position="164"/>
        <end position="229"/>
    </location>
</feature>
<organism evidence="5 6">
    <name type="scientific">Actinomycetospora chibensis</name>
    <dbReference type="NCBI Taxonomy" id="663606"/>
    <lineage>
        <taxon>Bacteria</taxon>
        <taxon>Bacillati</taxon>
        <taxon>Actinomycetota</taxon>
        <taxon>Actinomycetes</taxon>
        <taxon>Pseudonocardiales</taxon>
        <taxon>Pseudonocardiaceae</taxon>
        <taxon>Actinomycetospora</taxon>
    </lineage>
</organism>
<feature type="modified residue" description="4-aspartylphosphate" evidence="2">
    <location>
        <position position="67"/>
    </location>
</feature>
<keyword evidence="6" id="KW-1185">Reference proteome</keyword>
<dbReference type="PRINTS" id="PR00038">
    <property type="entry name" value="HTHLUXR"/>
</dbReference>
<proteinExistence type="predicted"/>
<dbReference type="Pfam" id="PF00072">
    <property type="entry name" value="Response_reg"/>
    <property type="match status" value="1"/>
</dbReference>
<protein>
    <submittedName>
        <fullName evidence="5">LuxR C-terminal-related transcriptional regulator</fullName>
    </submittedName>
</protein>
<dbReference type="PROSITE" id="PS50043">
    <property type="entry name" value="HTH_LUXR_2"/>
    <property type="match status" value="1"/>
</dbReference>
<dbReference type="Pfam" id="PF00196">
    <property type="entry name" value="GerE"/>
    <property type="match status" value="1"/>
</dbReference>
<sequence>MLLLVEEGSASSRPYPVRIIDDHELFSTTLTMALRSEGFDARTLPVAEVADFVSRPATDRAGLVVLDLDLNRDAEGRYVHGADLVGGLRAAGWKVLVVSGSADDPGTASAIAAGAIGALPKSRSFAELLGTVIAAAGGTPVMSETEHHQWLERHRRYREQERELSRRLARLSHRERDVLELLAAGMRAAAIAEHFVVSMPTVRTQIRSLLTKLEVGSQLEAVALVRQLPDPPERSKRGS</sequence>
<evidence type="ECO:0000256" key="1">
    <source>
        <dbReference type="ARBA" id="ARBA00023125"/>
    </source>
</evidence>
<dbReference type="InterPro" id="IPR011006">
    <property type="entry name" value="CheY-like_superfamily"/>
</dbReference>
<dbReference type="SMART" id="SM00421">
    <property type="entry name" value="HTH_LUXR"/>
    <property type="match status" value="1"/>
</dbReference>
<keyword evidence="2" id="KW-0597">Phosphoprotein</keyword>
<dbReference type="InterPro" id="IPR039420">
    <property type="entry name" value="WalR-like"/>
</dbReference>
<dbReference type="PANTHER" id="PTHR43214:SF43">
    <property type="entry name" value="TWO-COMPONENT RESPONSE REGULATOR"/>
    <property type="match status" value="1"/>
</dbReference>
<dbReference type="PANTHER" id="PTHR43214">
    <property type="entry name" value="TWO-COMPONENT RESPONSE REGULATOR"/>
    <property type="match status" value="1"/>
</dbReference>
<dbReference type="Proteomes" id="UP001595909">
    <property type="component" value="Unassembled WGS sequence"/>
</dbReference>